<dbReference type="SUPFAM" id="SSF51092">
    <property type="entry name" value="Vitelline membrane outer protein-I (VMO-I)"/>
    <property type="match status" value="2"/>
</dbReference>
<reference evidence="2 3" key="1">
    <citation type="submission" date="2024-08" db="EMBL/GenBank/DDBJ databases">
        <authorList>
            <person name="Cucini C."/>
            <person name="Frati F."/>
        </authorList>
    </citation>
    <scope>NUCLEOTIDE SEQUENCE [LARGE SCALE GENOMIC DNA]</scope>
</reference>
<evidence type="ECO:0000256" key="1">
    <source>
        <dbReference type="SAM" id="SignalP"/>
    </source>
</evidence>
<gene>
    <name evidence="2" type="ORF">ODALV1_LOCUS22817</name>
</gene>
<organism evidence="2 3">
    <name type="scientific">Orchesella dallaii</name>
    <dbReference type="NCBI Taxonomy" id="48710"/>
    <lineage>
        <taxon>Eukaryota</taxon>
        <taxon>Metazoa</taxon>
        <taxon>Ecdysozoa</taxon>
        <taxon>Arthropoda</taxon>
        <taxon>Hexapoda</taxon>
        <taxon>Collembola</taxon>
        <taxon>Entomobryomorpha</taxon>
        <taxon>Entomobryoidea</taxon>
        <taxon>Orchesellidae</taxon>
        <taxon>Orchesellinae</taxon>
        <taxon>Orchesella</taxon>
    </lineage>
</organism>
<dbReference type="PANTHER" id="PTHR18841:SF0">
    <property type="entry name" value="VITELLINE MEMBRANE OUTER LAYER 1 HOMOLOG A-RELATED"/>
    <property type="match status" value="1"/>
</dbReference>
<dbReference type="EMBL" id="CAXLJM020000076">
    <property type="protein sequence ID" value="CAL8129056.1"/>
    <property type="molecule type" value="Genomic_DNA"/>
</dbReference>
<dbReference type="InterPro" id="IPR005515">
    <property type="entry name" value="VOMI"/>
</dbReference>
<dbReference type="PANTHER" id="PTHR18841">
    <property type="entry name" value="VITELLINE MEMBRANE OUTER LAYER PROTEIN I-RELATED"/>
    <property type="match status" value="1"/>
</dbReference>
<feature type="chain" id="PRO_5045904439" description="Vitelline membrane outer layer protein 1" evidence="1">
    <location>
        <begin position="20"/>
        <end position="364"/>
    </location>
</feature>
<dbReference type="InterPro" id="IPR036706">
    <property type="entry name" value="VOMI_sf"/>
</dbReference>
<feature type="signal peptide" evidence="1">
    <location>
        <begin position="1"/>
        <end position="19"/>
    </location>
</feature>
<keyword evidence="3" id="KW-1185">Reference proteome</keyword>
<dbReference type="Gene3D" id="2.100.10.20">
    <property type="entry name" value="Vitelline membrane outer layer protein I (VOMI)"/>
    <property type="match status" value="2"/>
</dbReference>
<name>A0ABP1RJC6_9HEXA</name>
<accession>A0ABP1RJC6</accession>
<protein>
    <recommendedName>
        <fullName evidence="4">Vitelline membrane outer layer protein 1</fullName>
    </recommendedName>
</protein>
<evidence type="ECO:0000313" key="2">
    <source>
        <dbReference type="EMBL" id="CAL8129056.1"/>
    </source>
</evidence>
<dbReference type="Proteomes" id="UP001642540">
    <property type="component" value="Unassembled WGS sequence"/>
</dbReference>
<evidence type="ECO:0000313" key="3">
    <source>
        <dbReference type="Proteomes" id="UP001642540"/>
    </source>
</evidence>
<proteinExistence type="predicted"/>
<sequence length="364" mass="40670">MAFKYSFLILLAFSLSASAENLNITSQLVTNWGEWGAFQKCPDNRTAQGFQLRTESYQGLLWDDTALNGIRLYCGDPFNDTTPILNSTVGPNGDWGSTFSCYPGSINGFQLRVEPYMGSSDDTATNNARFFCSNAPDPNQYVEGDGLEFGSWSETRRCFTNQAVCGFQTQVEDCDSTDDCTGLNNILAECCDRFQLKTETYRYIDGDDTALNSIKLFCGDPTRQTTPIITSSQGHYGRWGKIYSCYPDFLRGFRMRVMLQNFERCGDGDNFAATNIRFYCNNGKILEGDGLNFGEWGEAQLCQMKQAVCGIQTQVEGVQVKADDTALNNVLMECCDLSPDRKAPIIPTQKQEIEVEPEDNKETC</sequence>
<comment type="caution">
    <text evidence="2">The sequence shown here is derived from an EMBL/GenBank/DDBJ whole genome shotgun (WGS) entry which is preliminary data.</text>
</comment>
<keyword evidence="1" id="KW-0732">Signal</keyword>
<dbReference type="Pfam" id="PF03762">
    <property type="entry name" value="VOMI"/>
    <property type="match status" value="2"/>
</dbReference>
<evidence type="ECO:0008006" key="4">
    <source>
        <dbReference type="Google" id="ProtNLM"/>
    </source>
</evidence>